<dbReference type="InterPro" id="IPR001128">
    <property type="entry name" value="Cyt_P450"/>
</dbReference>
<dbReference type="Pfam" id="PF00067">
    <property type="entry name" value="p450"/>
    <property type="match status" value="1"/>
</dbReference>
<evidence type="ECO:0000256" key="4">
    <source>
        <dbReference type="ARBA" id="ARBA00022692"/>
    </source>
</evidence>
<comment type="similarity">
    <text evidence="2 12">Belongs to the cytochrome P450 family.</text>
</comment>
<evidence type="ECO:0000256" key="11">
    <source>
        <dbReference type="PIRSR" id="PIRSR602401-1"/>
    </source>
</evidence>
<comment type="caution">
    <text evidence="14">The sequence shown here is derived from an EMBL/GenBank/DDBJ whole genome shotgun (WGS) entry which is preliminary data.</text>
</comment>
<accession>A0AAN7FLY9</accession>
<dbReference type="GO" id="GO:0016705">
    <property type="term" value="F:oxidoreductase activity, acting on paired donors, with incorporation or reduction of molecular oxygen"/>
    <property type="evidence" value="ECO:0007669"/>
    <property type="project" value="InterPro"/>
</dbReference>
<dbReference type="GO" id="GO:0005506">
    <property type="term" value="F:iron ion binding"/>
    <property type="evidence" value="ECO:0007669"/>
    <property type="project" value="InterPro"/>
</dbReference>
<protein>
    <recommendedName>
        <fullName evidence="16">Cytochrome P450</fullName>
    </recommendedName>
</protein>
<evidence type="ECO:0000256" key="13">
    <source>
        <dbReference type="SAM" id="Phobius"/>
    </source>
</evidence>
<evidence type="ECO:0000256" key="7">
    <source>
        <dbReference type="ARBA" id="ARBA00023002"/>
    </source>
</evidence>
<keyword evidence="8 11" id="KW-0408">Iron</keyword>
<dbReference type="InterPro" id="IPR002401">
    <property type="entry name" value="Cyt_P450_E_grp-I"/>
</dbReference>
<dbReference type="PROSITE" id="PS00086">
    <property type="entry name" value="CYTOCHROME_P450"/>
    <property type="match status" value="1"/>
</dbReference>
<keyword evidence="7 12" id="KW-0560">Oxidoreductase</keyword>
<dbReference type="PANTHER" id="PTHR24282">
    <property type="entry name" value="CYTOCHROME P450 FAMILY MEMBER"/>
    <property type="match status" value="1"/>
</dbReference>
<evidence type="ECO:0000256" key="2">
    <source>
        <dbReference type="ARBA" id="ARBA00010617"/>
    </source>
</evidence>
<gene>
    <name evidence="14" type="ORF">RGQ29_017301</name>
</gene>
<dbReference type="PANTHER" id="PTHR24282:SF196">
    <property type="entry name" value="CYTOCHROME P450 714C2"/>
    <property type="match status" value="1"/>
</dbReference>
<keyword evidence="4 13" id="KW-0812">Transmembrane</keyword>
<evidence type="ECO:0008006" key="16">
    <source>
        <dbReference type="Google" id="ProtNLM"/>
    </source>
</evidence>
<dbReference type="Gene3D" id="1.10.630.10">
    <property type="entry name" value="Cytochrome P450"/>
    <property type="match status" value="1"/>
</dbReference>
<keyword evidence="5 11" id="KW-0479">Metal-binding</keyword>
<dbReference type="EMBL" id="JAXUIC010000004">
    <property type="protein sequence ID" value="KAK4593091.1"/>
    <property type="molecule type" value="Genomic_DNA"/>
</dbReference>
<evidence type="ECO:0000256" key="5">
    <source>
        <dbReference type="ARBA" id="ARBA00022723"/>
    </source>
</evidence>
<reference evidence="14 15" key="1">
    <citation type="journal article" date="2023" name="G3 (Bethesda)">
        <title>A haplotype-resolved chromosome-scale genome for Quercus rubra L. provides insights into the genetics of adaptive traits for red oak species.</title>
        <authorList>
            <person name="Kapoor B."/>
            <person name="Jenkins J."/>
            <person name="Schmutz J."/>
            <person name="Zhebentyayeva T."/>
            <person name="Kuelheim C."/>
            <person name="Coggeshall M."/>
            <person name="Heim C."/>
            <person name="Lasky J.R."/>
            <person name="Leites L."/>
            <person name="Islam-Faridi N."/>
            <person name="Romero-Severson J."/>
            <person name="DeLeo V.L."/>
            <person name="Lucas S.M."/>
            <person name="Lazic D."/>
            <person name="Gailing O."/>
            <person name="Carlson J."/>
            <person name="Staton M."/>
        </authorList>
    </citation>
    <scope>NUCLEOTIDE SEQUENCE [LARGE SCALE GENOMIC DNA]</scope>
    <source>
        <strain evidence="14">Pseudo-F2</strain>
    </source>
</reference>
<evidence type="ECO:0000256" key="8">
    <source>
        <dbReference type="ARBA" id="ARBA00023004"/>
    </source>
</evidence>
<dbReference type="Proteomes" id="UP001324115">
    <property type="component" value="Unassembled WGS sequence"/>
</dbReference>
<evidence type="ECO:0000256" key="6">
    <source>
        <dbReference type="ARBA" id="ARBA00022989"/>
    </source>
</evidence>
<comment type="subcellular location">
    <subcellularLocation>
        <location evidence="1">Membrane</location>
        <topology evidence="1">Single-pass membrane protein</topology>
    </subcellularLocation>
</comment>
<evidence type="ECO:0000313" key="15">
    <source>
        <dbReference type="Proteomes" id="UP001324115"/>
    </source>
</evidence>
<dbReference type="AlphaFoldDB" id="A0AAN7FLY9"/>
<evidence type="ECO:0000256" key="9">
    <source>
        <dbReference type="ARBA" id="ARBA00023033"/>
    </source>
</evidence>
<evidence type="ECO:0000256" key="10">
    <source>
        <dbReference type="ARBA" id="ARBA00023136"/>
    </source>
</evidence>
<dbReference type="PRINTS" id="PR00385">
    <property type="entry name" value="P450"/>
</dbReference>
<keyword evidence="3 11" id="KW-0349">Heme</keyword>
<dbReference type="InterPro" id="IPR036396">
    <property type="entry name" value="Cyt_P450_sf"/>
</dbReference>
<dbReference type="GO" id="GO:0016020">
    <property type="term" value="C:membrane"/>
    <property type="evidence" value="ECO:0007669"/>
    <property type="project" value="UniProtKB-SubCell"/>
</dbReference>
<keyword evidence="6 13" id="KW-1133">Transmembrane helix</keyword>
<evidence type="ECO:0000256" key="1">
    <source>
        <dbReference type="ARBA" id="ARBA00004167"/>
    </source>
</evidence>
<organism evidence="14 15">
    <name type="scientific">Quercus rubra</name>
    <name type="common">Northern red oak</name>
    <name type="synonym">Quercus borealis</name>
    <dbReference type="NCBI Taxonomy" id="3512"/>
    <lineage>
        <taxon>Eukaryota</taxon>
        <taxon>Viridiplantae</taxon>
        <taxon>Streptophyta</taxon>
        <taxon>Embryophyta</taxon>
        <taxon>Tracheophyta</taxon>
        <taxon>Spermatophyta</taxon>
        <taxon>Magnoliopsida</taxon>
        <taxon>eudicotyledons</taxon>
        <taxon>Gunneridae</taxon>
        <taxon>Pentapetalae</taxon>
        <taxon>rosids</taxon>
        <taxon>fabids</taxon>
        <taxon>Fagales</taxon>
        <taxon>Fagaceae</taxon>
        <taxon>Quercus</taxon>
    </lineage>
</organism>
<dbReference type="InterPro" id="IPR017972">
    <property type="entry name" value="Cyt_P450_CS"/>
</dbReference>
<feature type="transmembrane region" description="Helical" evidence="13">
    <location>
        <begin position="32"/>
        <end position="58"/>
    </location>
</feature>
<name>A0AAN7FLY9_QUERU</name>
<dbReference type="InterPro" id="IPR050665">
    <property type="entry name" value="Cytochrome_P450_Monooxygen"/>
</dbReference>
<comment type="cofactor">
    <cofactor evidence="11">
        <name>heme</name>
        <dbReference type="ChEBI" id="CHEBI:30413"/>
    </cofactor>
</comment>
<evidence type="ECO:0000256" key="12">
    <source>
        <dbReference type="RuleBase" id="RU000461"/>
    </source>
</evidence>
<keyword evidence="9 12" id="KW-0503">Monooxygenase</keyword>
<keyword evidence="15" id="KW-1185">Reference proteome</keyword>
<feature type="binding site" description="axial binding residue" evidence="11">
    <location>
        <position position="489"/>
    </location>
    <ligand>
        <name>heme</name>
        <dbReference type="ChEBI" id="CHEBI:30413"/>
    </ligand>
    <ligandPart>
        <name>Fe</name>
        <dbReference type="ChEBI" id="CHEBI:18248"/>
    </ligandPart>
</feature>
<sequence>MCLIQLIMALLALIYIEKYIRQRAKAMDLSLLLLKVMITIALLGFFSKLIQICDALILKPERLRSKLRKQGIRGPPPSFLLGNINDIKKMKSTASKTQPGEQALTHNCSSAVFPFFDLWRKQYGSTFMFSLGNIQILHMNHPDVVKEISICTSLDLGKPSYQHKERGPLLGHGILTSNGAPWAHQRKILAPELYLEKVKDMMSLMVESSITLVNSWTNLIESEGGVADVHVDEYMRSFSGDVISRTCFGSNYSEGEEIFSKLNELQELLSKMVFSSGIPVLRHLPTKSKRETWRLEKEVHSLIMKVVKERKEGASENDLLQMIIEGATNTDFGQDKTDRFIVDNCKNIYQAGYETTAVSATWTLMLLASNPEWQQRVRTEVLEICADQMPDADMVRKMKTLTMVIYESLRLYPPVPVVSREAFQDMKFGDINVPKGVIVWTLMVALQQDPDIWGPDANIFKPERFANGVSGACKLPYVYMPFGVGPRICAGQHFAMAELKILLALIVSNFSFSLSPKYRHSPAMRLLIEPEHGVSLLIKKL</sequence>
<evidence type="ECO:0000313" key="14">
    <source>
        <dbReference type="EMBL" id="KAK4593091.1"/>
    </source>
</evidence>
<dbReference type="SUPFAM" id="SSF48264">
    <property type="entry name" value="Cytochrome P450"/>
    <property type="match status" value="1"/>
</dbReference>
<evidence type="ECO:0000256" key="3">
    <source>
        <dbReference type="ARBA" id="ARBA00022617"/>
    </source>
</evidence>
<dbReference type="PRINTS" id="PR00463">
    <property type="entry name" value="EP450I"/>
</dbReference>
<dbReference type="GO" id="GO:0020037">
    <property type="term" value="F:heme binding"/>
    <property type="evidence" value="ECO:0007669"/>
    <property type="project" value="InterPro"/>
</dbReference>
<dbReference type="GO" id="GO:0004497">
    <property type="term" value="F:monooxygenase activity"/>
    <property type="evidence" value="ECO:0007669"/>
    <property type="project" value="UniProtKB-KW"/>
</dbReference>
<proteinExistence type="inferred from homology"/>
<keyword evidence="10 13" id="KW-0472">Membrane</keyword>